<dbReference type="EMBL" id="FNPB01000001">
    <property type="protein sequence ID" value="SDX62108.1"/>
    <property type="molecule type" value="Genomic_DNA"/>
</dbReference>
<protein>
    <submittedName>
        <fullName evidence="3">Uncharacterized protein</fullName>
    </submittedName>
</protein>
<keyword evidence="2" id="KW-1133">Transmembrane helix</keyword>
<evidence type="ECO:0000313" key="3">
    <source>
        <dbReference type="EMBL" id="SDX62108.1"/>
    </source>
</evidence>
<keyword evidence="2" id="KW-0472">Membrane</keyword>
<dbReference type="Proteomes" id="UP000199170">
    <property type="component" value="Unassembled WGS sequence"/>
</dbReference>
<keyword evidence="2" id="KW-0812">Transmembrane</keyword>
<feature type="transmembrane region" description="Helical" evidence="2">
    <location>
        <begin position="60"/>
        <end position="76"/>
    </location>
</feature>
<organism evidence="3 4">
    <name type="scientific">Halobellus clavatus</name>
    <dbReference type="NCBI Taxonomy" id="660517"/>
    <lineage>
        <taxon>Archaea</taxon>
        <taxon>Methanobacteriati</taxon>
        <taxon>Methanobacteriota</taxon>
        <taxon>Stenosarchaea group</taxon>
        <taxon>Halobacteria</taxon>
        <taxon>Halobacteriales</taxon>
        <taxon>Haloferacaceae</taxon>
        <taxon>Halobellus</taxon>
    </lineage>
</organism>
<proteinExistence type="predicted"/>
<feature type="compositionally biased region" description="Basic and acidic residues" evidence="1">
    <location>
        <begin position="299"/>
        <end position="308"/>
    </location>
</feature>
<evidence type="ECO:0000256" key="2">
    <source>
        <dbReference type="SAM" id="Phobius"/>
    </source>
</evidence>
<sequence>MKDELDHSIDPTDRVGMSDDDPWAISLEDSTVQESLTETRRIINRQLDIAENINDESFKMIRLNLVFLGGIATVIFSARELFVSAILFVSIGMGFISVSLLLSSYTYGSMALYGGFGDSPALDFEKLSGVNMMSSYETVLGEYDQIRRELPSSDEFRAILLSDHEKGVLHNNVEIKSCWSILRHGSVLLYIGIIAIAIGVGTEFIDPSRAWRSVLRGVGGLIIVIGVTSTLKSISVVSAHMNRLRDEERFDYDYYGHDFFQDAPLFLAKYYLVLYNWLFSRSDDEDGDDGDEGDDEADPDGRGNGDRA</sequence>
<feature type="transmembrane region" description="Helical" evidence="2">
    <location>
        <begin position="187"/>
        <end position="205"/>
    </location>
</feature>
<feature type="region of interest" description="Disordered" evidence="1">
    <location>
        <begin position="282"/>
        <end position="308"/>
    </location>
</feature>
<feature type="compositionally biased region" description="Basic and acidic residues" evidence="1">
    <location>
        <begin position="1"/>
        <end position="17"/>
    </location>
</feature>
<feature type="transmembrane region" description="Helical" evidence="2">
    <location>
        <begin position="217"/>
        <end position="239"/>
    </location>
</feature>
<evidence type="ECO:0000313" key="4">
    <source>
        <dbReference type="Proteomes" id="UP000199170"/>
    </source>
</evidence>
<name>A0A1H3D7K4_9EURY</name>
<reference evidence="4" key="1">
    <citation type="submission" date="2016-10" db="EMBL/GenBank/DDBJ databases">
        <authorList>
            <person name="Varghese N."/>
            <person name="Submissions S."/>
        </authorList>
    </citation>
    <scope>NUCLEOTIDE SEQUENCE [LARGE SCALE GENOMIC DNA]</scope>
    <source>
        <strain evidence="4">CGMCC 1.10118</strain>
    </source>
</reference>
<gene>
    <name evidence="3" type="ORF">SAMN04487946_101398</name>
</gene>
<feature type="compositionally biased region" description="Acidic residues" evidence="1">
    <location>
        <begin position="283"/>
        <end position="298"/>
    </location>
</feature>
<feature type="region of interest" description="Disordered" evidence="1">
    <location>
        <begin position="1"/>
        <end position="22"/>
    </location>
</feature>
<feature type="transmembrane region" description="Helical" evidence="2">
    <location>
        <begin position="82"/>
        <end position="102"/>
    </location>
</feature>
<accession>A0A1H3D7K4</accession>
<keyword evidence="4" id="KW-1185">Reference proteome</keyword>
<evidence type="ECO:0000256" key="1">
    <source>
        <dbReference type="SAM" id="MobiDB-lite"/>
    </source>
</evidence>
<dbReference type="RefSeq" id="WP_089764558.1">
    <property type="nucleotide sequence ID" value="NZ_FNPB01000001.1"/>
</dbReference>
<dbReference type="AlphaFoldDB" id="A0A1H3D7K4"/>
<dbReference type="OrthoDB" id="387108at2157"/>